<dbReference type="PANTHER" id="PTHR33359">
    <property type="entry name" value="MOLYBDOPTERIN SYNTHASE SULFUR CARRIER SUBUNIT"/>
    <property type="match status" value="1"/>
</dbReference>
<evidence type="ECO:0008006" key="4">
    <source>
        <dbReference type="Google" id="ProtNLM"/>
    </source>
</evidence>
<sequence>MKVRVKYFARVKEETSLGEEEFELSSGEKLSELLQRVLQKHPSLKSILLDEKGELKKGYQLFKNGKNSLKDEVLSDGDVVAIIPPVAGG</sequence>
<dbReference type="InterPro" id="IPR003749">
    <property type="entry name" value="ThiS/MoaD-like"/>
</dbReference>
<dbReference type="AlphaFoldDB" id="A0A2R6AC27"/>
<evidence type="ECO:0000313" key="2">
    <source>
        <dbReference type="EMBL" id="PSN83905.1"/>
    </source>
</evidence>
<gene>
    <name evidence="2" type="ORF">B9Q01_03050</name>
</gene>
<dbReference type="CDD" id="cd00754">
    <property type="entry name" value="Ubl_MoaD"/>
    <property type="match status" value="1"/>
</dbReference>
<dbReference type="InterPro" id="IPR012675">
    <property type="entry name" value="Beta-grasp_dom_sf"/>
</dbReference>
<name>A0A2R6AC27_9ARCH</name>
<dbReference type="InterPro" id="IPR016155">
    <property type="entry name" value="Mopterin_synth/thiamin_S_b"/>
</dbReference>
<reference evidence="2 3" key="1">
    <citation type="submission" date="2017-04" db="EMBL/GenBank/DDBJ databases">
        <title>Novel microbial lineages endemic to geothermal iron-oxide mats fill important gaps in the evolutionary history of Archaea.</title>
        <authorList>
            <person name="Jay Z.J."/>
            <person name="Beam J.P."/>
            <person name="Dlakic M."/>
            <person name="Rusch D.B."/>
            <person name="Kozubal M.A."/>
            <person name="Inskeep W.P."/>
        </authorList>
    </citation>
    <scope>NUCLEOTIDE SEQUENCE [LARGE SCALE GENOMIC DNA]</scope>
    <source>
        <strain evidence="2">OSP_D</strain>
    </source>
</reference>
<comment type="caution">
    <text evidence="2">The sequence shown here is derived from an EMBL/GenBank/DDBJ whole genome shotgun (WGS) entry which is preliminary data.</text>
</comment>
<dbReference type="Gene3D" id="3.10.20.30">
    <property type="match status" value="1"/>
</dbReference>
<evidence type="ECO:0000313" key="3">
    <source>
        <dbReference type="Proteomes" id="UP000240880"/>
    </source>
</evidence>
<dbReference type="InterPro" id="IPR010038">
    <property type="entry name" value="MoaD_arc-typ"/>
</dbReference>
<dbReference type="SUPFAM" id="SSF54285">
    <property type="entry name" value="MoaD/ThiS"/>
    <property type="match status" value="1"/>
</dbReference>
<proteinExistence type="predicted"/>
<dbReference type="UniPathway" id="UPA00344"/>
<dbReference type="GO" id="GO:0000166">
    <property type="term" value="F:nucleotide binding"/>
    <property type="evidence" value="ECO:0007669"/>
    <property type="project" value="UniProtKB-KW"/>
</dbReference>
<dbReference type="Proteomes" id="UP000240880">
    <property type="component" value="Unassembled WGS sequence"/>
</dbReference>
<keyword evidence="1" id="KW-0547">Nucleotide-binding</keyword>
<dbReference type="NCBIfam" id="TIGR01687">
    <property type="entry name" value="moaD_arch"/>
    <property type="match status" value="1"/>
</dbReference>
<organism evidence="2 3">
    <name type="scientific">Candidatus Marsarchaeota G1 archaeon OSP_D</name>
    <dbReference type="NCBI Taxonomy" id="1978155"/>
    <lineage>
        <taxon>Archaea</taxon>
        <taxon>Candidatus Marsarchaeota</taxon>
        <taxon>Candidatus Marsarchaeota group 1</taxon>
    </lineage>
</organism>
<dbReference type="PANTHER" id="PTHR33359:SF1">
    <property type="entry name" value="MOLYBDOPTERIN SYNTHASE SULFUR CARRIER SUBUNIT"/>
    <property type="match status" value="1"/>
</dbReference>
<evidence type="ECO:0000256" key="1">
    <source>
        <dbReference type="ARBA" id="ARBA00022741"/>
    </source>
</evidence>
<dbReference type="EMBL" id="NEXC01000012">
    <property type="protein sequence ID" value="PSN83905.1"/>
    <property type="molecule type" value="Genomic_DNA"/>
</dbReference>
<accession>A0A2R6AC27</accession>
<dbReference type="GO" id="GO:0006777">
    <property type="term" value="P:Mo-molybdopterin cofactor biosynthetic process"/>
    <property type="evidence" value="ECO:0007669"/>
    <property type="project" value="InterPro"/>
</dbReference>
<dbReference type="Pfam" id="PF02597">
    <property type="entry name" value="ThiS"/>
    <property type="match status" value="1"/>
</dbReference>
<dbReference type="InterPro" id="IPR044672">
    <property type="entry name" value="MOCS2A"/>
</dbReference>
<protein>
    <recommendedName>
        <fullName evidence="4">Molybdopterin synthase sulfur carrier subunit</fullName>
    </recommendedName>
</protein>
<dbReference type="GO" id="GO:1990133">
    <property type="term" value="C:molybdopterin adenylyltransferase complex"/>
    <property type="evidence" value="ECO:0007669"/>
    <property type="project" value="TreeGrafter"/>
</dbReference>